<dbReference type="GO" id="GO:0008199">
    <property type="term" value="F:ferric iron binding"/>
    <property type="evidence" value="ECO:0007669"/>
    <property type="project" value="TreeGrafter"/>
</dbReference>
<reference evidence="5" key="1">
    <citation type="submission" date="2015-07" db="EMBL/GenBank/DDBJ databases">
        <title>Complete Genome of Thermincola ferriacetica strain Z-0001T.</title>
        <authorList>
            <person name="Lusk B."/>
            <person name="Badalamenti J.P."/>
            <person name="Parameswaran P."/>
            <person name="Bond D.R."/>
            <person name="Torres C.I."/>
        </authorList>
    </citation>
    <scope>NUCLEOTIDE SEQUENCE [LARGE SCALE GENOMIC DNA]</scope>
    <source>
        <strain evidence="5">Z-0001</strain>
    </source>
</reference>
<dbReference type="Pfam" id="PF24859">
    <property type="entry name" value="FdhE_central"/>
    <property type="match status" value="1"/>
</dbReference>
<proteinExistence type="predicted"/>
<feature type="domain" description="FdhE C-terminal" evidence="3">
    <location>
        <begin position="195"/>
        <end position="265"/>
    </location>
</feature>
<evidence type="ECO:0000256" key="1">
    <source>
        <dbReference type="ARBA" id="ARBA00022490"/>
    </source>
</evidence>
<keyword evidence="1" id="KW-0963">Cytoplasm</keyword>
<dbReference type="GO" id="GO:0005829">
    <property type="term" value="C:cytosol"/>
    <property type="evidence" value="ECO:0007669"/>
    <property type="project" value="TreeGrafter"/>
</dbReference>
<dbReference type="CDD" id="cd16341">
    <property type="entry name" value="FdhE"/>
    <property type="match status" value="1"/>
</dbReference>
<dbReference type="PANTHER" id="PTHR37689:SF1">
    <property type="entry name" value="PROTEIN FDHE"/>
    <property type="match status" value="1"/>
</dbReference>
<evidence type="ECO:0000259" key="2">
    <source>
        <dbReference type="Pfam" id="PF24859"/>
    </source>
</evidence>
<evidence type="ECO:0000313" key="4">
    <source>
        <dbReference type="EMBL" id="KNZ68705.1"/>
    </source>
</evidence>
<dbReference type="Proteomes" id="UP000037175">
    <property type="component" value="Unassembled WGS sequence"/>
</dbReference>
<accession>A0A0L6VZL0</accession>
<dbReference type="InterPro" id="IPR024064">
    <property type="entry name" value="FdhE-like_sf"/>
</dbReference>
<gene>
    <name evidence="4" type="ORF">Tfer_2699</name>
</gene>
<dbReference type="Pfam" id="PF24860">
    <property type="entry name" value="FdhE_C"/>
    <property type="match status" value="1"/>
</dbReference>
<evidence type="ECO:0000259" key="3">
    <source>
        <dbReference type="Pfam" id="PF24860"/>
    </source>
</evidence>
<organism evidence="4 5">
    <name type="scientific">Thermincola ferriacetica</name>
    <dbReference type="NCBI Taxonomy" id="281456"/>
    <lineage>
        <taxon>Bacteria</taxon>
        <taxon>Bacillati</taxon>
        <taxon>Bacillota</taxon>
        <taxon>Clostridia</taxon>
        <taxon>Eubacteriales</taxon>
        <taxon>Thermincolaceae</taxon>
        <taxon>Thermincola</taxon>
    </lineage>
</organism>
<dbReference type="PATRIC" id="fig|281456.6.peg.2812"/>
<dbReference type="RefSeq" id="WP_052218708.1">
    <property type="nucleotide sequence ID" value="NZ_LGTE01000023.1"/>
</dbReference>
<keyword evidence="5" id="KW-1185">Reference proteome</keyword>
<dbReference type="EMBL" id="LGTE01000023">
    <property type="protein sequence ID" value="KNZ68705.1"/>
    <property type="molecule type" value="Genomic_DNA"/>
</dbReference>
<name>A0A0L6VZL0_9FIRM</name>
<dbReference type="InterPro" id="IPR056797">
    <property type="entry name" value="FdhE_central"/>
</dbReference>
<dbReference type="Gene3D" id="3.90.1670.10">
    <property type="entry name" value="FdhE-like domain"/>
    <property type="match status" value="1"/>
</dbReference>
<sequence>MPKELLVPKEILDFYGELIRVQDKFSGDLLPVTLTEKQKDTFINEKAPLLNFTGFHPEKEKVKQALLEVCRVTAEYRPQVAGKLAGIQALADLEEELPKVLERFLWQDKSYISELVEQHRLDGNLTSFVFFNVLKPFVANYARNLEGQYDKNRWFERYCPVCGWKPSFAVISAGSHRRLLHCSLCETEWPFAGLECPHCSNTDHDTLKYFTVEDDEVYRVNVCERCKGYIKTIDEEKIITRENALITDIKTIHLDILAEREGYIKEVGISENKKTN</sequence>
<dbReference type="PANTHER" id="PTHR37689">
    <property type="entry name" value="PROTEIN FDHE"/>
    <property type="match status" value="1"/>
</dbReference>
<dbReference type="GO" id="GO:0051604">
    <property type="term" value="P:protein maturation"/>
    <property type="evidence" value="ECO:0007669"/>
    <property type="project" value="TreeGrafter"/>
</dbReference>
<dbReference type="InterPro" id="IPR006452">
    <property type="entry name" value="Formate_DH_accessory"/>
</dbReference>
<dbReference type="SUPFAM" id="SSF144020">
    <property type="entry name" value="FdhE-like"/>
    <property type="match status" value="1"/>
</dbReference>
<evidence type="ECO:0000313" key="5">
    <source>
        <dbReference type="Proteomes" id="UP000037175"/>
    </source>
</evidence>
<comment type="caution">
    <text evidence="4">The sequence shown here is derived from an EMBL/GenBank/DDBJ whole genome shotgun (WGS) entry which is preliminary data.</text>
</comment>
<dbReference type="AlphaFoldDB" id="A0A0L6VZL0"/>
<protein>
    <submittedName>
        <fullName evidence="4">Formate dehydrogenase accessory protein</fullName>
    </submittedName>
</protein>
<dbReference type="InterPro" id="IPR056796">
    <property type="entry name" value="FdhE_C"/>
</dbReference>
<feature type="domain" description="FdhE central" evidence="2">
    <location>
        <begin position="158"/>
        <end position="190"/>
    </location>
</feature>